<proteinExistence type="predicted"/>
<accession>A0ABM8A822</accession>
<name>A0ABM8A822_STRNI</name>
<keyword evidence="3" id="KW-1185">Reference proteome</keyword>
<organism evidence="2 3">
    <name type="scientific">Streptomyces nigrescens</name>
    <dbReference type="NCBI Taxonomy" id="1920"/>
    <lineage>
        <taxon>Bacteria</taxon>
        <taxon>Bacillati</taxon>
        <taxon>Actinomycetota</taxon>
        <taxon>Actinomycetes</taxon>
        <taxon>Kitasatosporales</taxon>
        <taxon>Streptomycetaceae</taxon>
        <taxon>Streptomyces</taxon>
    </lineage>
</organism>
<gene>
    <name evidence="2" type="ORF">HEK616_83610</name>
</gene>
<dbReference type="Proteomes" id="UP001059597">
    <property type="component" value="Plasmid SNP1"/>
</dbReference>
<reference evidence="2" key="1">
    <citation type="submission" date="2022-06" db="EMBL/GenBank/DDBJ databases">
        <title>Complete genome sequence of Streptomyces nigrescens HEK616.</title>
        <authorList>
            <person name="Asamizu S."/>
            <person name="Onaka H."/>
        </authorList>
    </citation>
    <scope>NUCLEOTIDE SEQUENCE</scope>
    <source>
        <strain evidence="2">HEK616</strain>
        <plasmid evidence="2">SNP1</plasmid>
    </source>
</reference>
<keyword evidence="2" id="KW-0614">Plasmid</keyword>
<geneLocation type="plasmid" evidence="2 3">
    <name>SNP1</name>
</geneLocation>
<sequence>MPLPAARTPQCHGDPPQRPDVHPAANSSFSRSTEALGHDARQPAPFVAYSLSLLTVTQAPDRHARLPKGVTLPGKDRL</sequence>
<dbReference type="EMBL" id="AP026074">
    <property type="protein sequence ID" value="BDM74874.1"/>
    <property type="molecule type" value="Genomic_DNA"/>
</dbReference>
<feature type="region of interest" description="Disordered" evidence="1">
    <location>
        <begin position="1"/>
        <end position="39"/>
    </location>
</feature>
<evidence type="ECO:0000313" key="3">
    <source>
        <dbReference type="Proteomes" id="UP001059597"/>
    </source>
</evidence>
<protein>
    <submittedName>
        <fullName evidence="2">Uncharacterized protein</fullName>
    </submittedName>
</protein>
<evidence type="ECO:0000313" key="2">
    <source>
        <dbReference type="EMBL" id="BDM74874.1"/>
    </source>
</evidence>
<evidence type="ECO:0000256" key="1">
    <source>
        <dbReference type="SAM" id="MobiDB-lite"/>
    </source>
</evidence>